<feature type="transmembrane region" description="Helical" evidence="1">
    <location>
        <begin position="162"/>
        <end position="180"/>
    </location>
</feature>
<feature type="transmembrane region" description="Helical" evidence="1">
    <location>
        <begin position="187"/>
        <end position="206"/>
    </location>
</feature>
<dbReference type="EMBL" id="LR134515">
    <property type="protein sequence ID" value="VEJ16114.1"/>
    <property type="molecule type" value="Genomic_DNA"/>
</dbReference>
<feature type="transmembrane region" description="Helical" evidence="1">
    <location>
        <begin position="74"/>
        <end position="95"/>
    </location>
</feature>
<dbReference type="RefSeq" id="WP_005618750.1">
    <property type="nucleotide sequence ID" value="NZ_CBDBSX010000019.1"/>
</dbReference>
<reference evidence="2 3" key="1">
    <citation type="submission" date="2018-12" db="EMBL/GenBank/DDBJ databases">
        <authorList>
            <consortium name="Pathogen Informatics"/>
        </authorList>
    </citation>
    <scope>NUCLEOTIDE SEQUENCE [LARGE SCALE GENOMIC DNA]</scope>
    <source>
        <strain evidence="2 3">NCTC10976</strain>
    </source>
</reference>
<organism evidence="2 3">
    <name type="scientific">Actinobacillus pleuropneumoniae</name>
    <name type="common">Haemophilus pleuropneumoniae</name>
    <dbReference type="NCBI Taxonomy" id="715"/>
    <lineage>
        <taxon>Bacteria</taxon>
        <taxon>Pseudomonadati</taxon>
        <taxon>Pseudomonadota</taxon>
        <taxon>Gammaproteobacteria</taxon>
        <taxon>Pasteurellales</taxon>
        <taxon>Pasteurellaceae</taxon>
        <taxon>Actinobacillus</taxon>
    </lineage>
</organism>
<feature type="transmembrane region" description="Helical" evidence="1">
    <location>
        <begin position="12"/>
        <end position="31"/>
    </location>
</feature>
<keyword evidence="1" id="KW-1133">Transmembrane helix</keyword>
<gene>
    <name evidence="2" type="ORF">NCTC10976_00190</name>
</gene>
<evidence type="ECO:0000313" key="3">
    <source>
        <dbReference type="Proteomes" id="UP000275510"/>
    </source>
</evidence>
<feature type="transmembrane region" description="Helical" evidence="1">
    <location>
        <begin position="101"/>
        <end position="119"/>
    </location>
</feature>
<feature type="transmembrane region" description="Helical" evidence="1">
    <location>
        <begin position="43"/>
        <end position="62"/>
    </location>
</feature>
<feature type="transmembrane region" description="Helical" evidence="1">
    <location>
        <begin position="226"/>
        <end position="245"/>
    </location>
</feature>
<keyword evidence="1" id="KW-0812">Transmembrane</keyword>
<keyword evidence="1" id="KW-0472">Membrane</keyword>
<protein>
    <recommendedName>
        <fullName evidence="4">DMT superfamily drug/metabolite transporter</fullName>
    </recommendedName>
</protein>
<proteinExistence type="predicted"/>
<sequence>MSHDHDSEKKYEVATYALLPMVLMLFVQMFLNHYFAPQNAIFISPYLLAFFIANLIIFFVLWKGEICPGQTGRLLFVLKFFMLFSLGNFIYSIGFTPKHNPMALAGAASLMLSLFYWLFTAREKPINTLIYFAFGILAVGMIQYLAIYWIELPSLFNRIRANNFAQLLLGILLAGWYLMLAKSRLDVFFKLLVQLALIVLVFNYLWSAFVLYQQLQIMPNMALLPYALYFIVQFVIFALLAWLLLGKGEKQIKNPLGWTLATLLAMLYPFTNMI</sequence>
<name>A0A3S5BR91_ACTPL</name>
<feature type="transmembrane region" description="Helical" evidence="1">
    <location>
        <begin position="131"/>
        <end position="150"/>
    </location>
</feature>
<dbReference type="AlphaFoldDB" id="A0A3S5BR91"/>
<evidence type="ECO:0008006" key="4">
    <source>
        <dbReference type="Google" id="ProtNLM"/>
    </source>
</evidence>
<evidence type="ECO:0000313" key="2">
    <source>
        <dbReference type="EMBL" id="VEJ16114.1"/>
    </source>
</evidence>
<evidence type="ECO:0000256" key="1">
    <source>
        <dbReference type="SAM" id="Phobius"/>
    </source>
</evidence>
<dbReference type="Proteomes" id="UP000275510">
    <property type="component" value="Chromosome"/>
</dbReference>
<accession>A0A3S5BR91</accession>